<comment type="caution">
    <text evidence="1">The sequence shown here is derived from an EMBL/GenBank/DDBJ whole genome shotgun (WGS) entry which is preliminary data.</text>
</comment>
<evidence type="ECO:0008006" key="3">
    <source>
        <dbReference type="Google" id="ProtNLM"/>
    </source>
</evidence>
<name>A0A9X1XEM3_9BACL</name>
<evidence type="ECO:0000313" key="1">
    <source>
        <dbReference type="EMBL" id="MCK6259507.1"/>
    </source>
</evidence>
<accession>A0A9X1XEM3</accession>
<evidence type="ECO:0000313" key="2">
    <source>
        <dbReference type="Proteomes" id="UP001139011"/>
    </source>
</evidence>
<dbReference type="EMBL" id="JAIWJX010000004">
    <property type="protein sequence ID" value="MCK6259507.1"/>
    <property type="molecule type" value="Genomic_DNA"/>
</dbReference>
<dbReference type="Proteomes" id="UP001139011">
    <property type="component" value="Unassembled WGS sequence"/>
</dbReference>
<gene>
    <name evidence="1" type="ORF">LCY76_23330</name>
</gene>
<protein>
    <recommendedName>
        <fullName evidence="3">Recombinase domain-containing protein</fullName>
    </recommendedName>
</protein>
<reference evidence="1" key="1">
    <citation type="submission" date="2021-09" db="EMBL/GenBank/DDBJ databases">
        <title>Genome analysis of Fictibacillus sp. KIGAM418 isolated from marine sediment.</title>
        <authorList>
            <person name="Seo M.-J."/>
            <person name="Cho E.-S."/>
            <person name="Hwang C.Y."/>
        </authorList>
    </citation>
    <scope>NUCLEOTIDE SEQUENCE</scope>
    <source>
        <strain evidence="1">KIGAM418</strain>
    </source>
</reference>
<proteinExistence type="predicted"/>
<sequence>MQKGMLENNLKSRNGKTKLSNSRICWILNNPLY</sequence>
<dbReference type="AlphaFoldDB" id="A0A9X1XEM3"/>
<organism evidence="1 2">
    <name type="scientific">Fictibacillus marinisediminis</name>
    <dbReference type="NCBI Taxonomy" id="2878389"/>
    <lineage>
        <taxon>Bacteria</taxon>
        <taxon>Bacillati</taxon>
        <taxon>Bacillota</taxon>
        <taxon>Bacilli</taxon>
        <taxon>Bacillales</taxon>
        <taxon>Fictibacillaceae</taxon>
        <taxon>Fictibacillus</taxon>
    </lineage>
</organism>
<keyword evidence="2" id="KW-1185">Reference proteome</keyword>